<dbReference type="OrthoDB" id="8954335at2759"/>
<keyword evidence="4" id="KW-1185">Reference proteome</keyword>
<dbReference type="InterPro" id="IPR027417">
    <property type="entry name" value="P-loop_NTPase"/>
</dbReference>
<dbReference type="Pfam" id="PF01926">
    <property type="entry name" value="MMR_HSR1"/>
    <property type="match status" value="1"/>
</dbReference>
<proteinExistence type="predicted"/>
<evidence type="ECO:0000256" key="1">
    <source>
        <dbReference type="SAM" id="Coils"/>
    </source>
</evidence>
<dbReference type="GO" id="GO:0005525">
    <property type="term" value="F:GTP binding"/>
    <property type="evidence" value="ECO:0007669"/>
    <property type="project" value="InterPro"/>
</dbReference>
<feature type="coiled-coil region" evidence="1">
    <location>
        <begin position="230"/>
        <end position="304"/>
    </location>
</feature>
<evidence type="ECO:0000313" key="4">
    <source>
        <dbReference type="Proteomes" id="UP000248405"/>
    </source>
</evidence>
<keyword evidence="1" id="KW-0175">Coiled coil</keyword>
<dbReference type="EMBL" id="KZ821615">
    <property type="protein sequence ID" value="PYH73766.1"/>
    <property type="molecule type" value="Genomic_DNA"/>
</dbReference>
<evidence type="ECO:0000259" key="2">
    <source>
        <dbReference type="Pfam" id="PF01926"/>
    </source>
</evidence>
<dbReference type="AlphaFoldDB" id="A0A319BKM5"/>
<evidence type="ECO:0000313" key="3">
    <source>
        <dbReference type="EMBL" id="PYH73766.1"/>
    </source>
</evidence>
<dbReference type="GeneID" id="37216888"/>
<dbReference type="CDD" id="cd00882">
    <property type="entry name" value="Ras_like_GTPase"/>
    <property type="match status" value="1"/>
</dbReference>
<dbReference type="Proteomes" id="UP000248405">
    <property type="component" value="Unassembled WGS sequence"/>
</dbReference>
<feature type="domain" description="G" evidence="2">
    <location>
        <begin position="17"/>
        <end position="106"/>
    </location>
</feature>
<protein>
    <recommendedName>
        <fullName evidence="2">G domain-containing protein</fullName>
    </recommendedName>
</protein>
<sequence>MALNTQEITLKPNDLVIAVMGVTGVGKSTFISYFNSDATTGDSLISCTTTVGVYPATIDSQDIYLVDTPGFDDSLRPDTEILREVADWLNQTNQANIKLAGIVYLHRICDTRMSGASAKSLRLFKKVCGEQGLPCVVLATTMWHQPPTDLEVAREQELSSKEGFWKEMVEKGSEIRRQDDGKVSATNIIEYILKRRHQITLQIQDEMAEGKKLDETAAGREVDADIVKLKKHYEKELADLRRELREAQDRNDVRTQKQIMAERAETERKLQEQERKRDQLRVSMEELRRQRDEEMREHREMALQQQLDHQRAVLKQESDLHELRLRNEYETKLVQQAYTGQITRLEEELEMLKSRKERRGCVVM</sequence>
<dbReference type="SUPFAM" id="SSF52540">
    <property type="entry name" value="P-loop containing nucleoside triphosphate hydrolases"/>
    <property type="match status" value="1"/>
</dbReference>
<dbReference type="RefSeq" id="XP_025567560.1">
    <property type="nucleotide sequence ID" value="XM_025712296.1"/>
</dbReference>
<name>A0A319BKM5_ASPVC</name>
<dbReference type="InterPro" id="IPR006073">
    <property type="entry name" value="GTP-bd"/>
</dbReference>
<gene>
    <name evidence="3" type="ORF">BO88DRAFT_484644</name>
</gene>
<organism evidence="3 4">
    <name type="scientific">Aspergillus vadensis (strain CBS 113365 / IMI 142717 / IBT 24658)</name>
    <dbReference type="NCBI Taxonomy" id="1448311"/>
    <lineage>
        <taxon>Eukaryota</taxon>
        <taxon>Fungi</taxon>
        <taxon>Dikarya</taxon>
        <taxon>Ascomycota</taxon>
        <taxon>Pezizomycotina</taxon>
        <taxon>Eurotiomycetes</taxon>
        <taxon>Eurotiomycetidae</taxon>
        <taxon>Eurotiales</taxon>
        <taxon>Aspergillaceae</taxon>
        <taxon>Aspergillus</taxon>
        <taxon>Aspergillus subgen. Circumdati</taxon>
    </lineage>
</organism>
<dbReference type="Gene3D" id="3.40.50.300">
    <property type="entry name" value="P-loop containing nucleotide triphosphate hydrolases"/>
    <property type="match status" value="1"/>
</dbReference>
<accession>A0A319BKM5</accession>
<reference evidence="3" key="1">
    <citation type="submission" date="2016-12" db="EMBL/GenBank/DDBJ databases">
        <title>The genomes of Aspergillus section Nigri reveals drivers in fungal speciation.</title>
        <authorList>
            <consortium name="DOE Joint Genome Institute"/>
            <person name="Vesth T.C."/>
            <person name="Nybo J."/>
            <person name="Theobald S."/>
            <person name="Brandl J."/>
            <person name="Frisvad J.C."/>
            <person name="Nielsen K.F."/>
            <person name="Lyhne E.K."/>
            <person name="Kogle M.E."/>
            <person name="Kuo A."/>
            <person name="Riley R."/>
            <person name="Clum A."/>
            <person name="Nolan M."/>
            <person name="Lipzen A."/>
            <person name="Salamov A."/>
            <person name="Henrissat B."/>
            <person name="Wiebenga A."/>
            <person name="De Vries R.P."/>
            <person name="Grigoriev I.V."/>
            <person name="Mortensen U.H."/>
            <person name="Andersen M.R."/>
            <person name="Baker S.E."/>
        </authorList>
    </citation>
    <scope>NUCLEOTIDE SEQUENCE [LARGE SCALE GENOMIC DNA]</scope>
    <source>
        <strain evidence="3">CBS 113365</strain>
    </source>
</reference>